<accession>A0A367KA65</accession>
<evidence type="ECO:0000313" key="2">
    <source>
        <dbReference type="Proteomes" id="UP000252139"/>
    </source>
</evidence>
<keyword evidence="2" id="KW-1185">Reference proteome</keyword>
<proteinExistence type="predicted"/>
<sequence length="145" mass="16410">MNMFRIFISIKAFRKWLCYNSNNFGNYYFPMGSSEAYDIFVGATDAVLSIGDEAVNFERASSEAVDFCKGAVDRIKLIFNPINVVADDDDAKLMKQMKTSMGMQVDIGLESSKSFGLLVEGWRCKLYSMELVEDGVYLPAMIKRF</sequence>
<organism evidence="1 2">
    <name type="scientific">Rhizopus azygosporus</name>
    <name type="common">Rhizopus microsporus var. azygosporus</name>
    <dbReference type="NCBI Taxonomy" id="86630"/>
    <lineage>
        <taxon>Eukaryota</taxon>
        <taxon>Fungi</taxon>
        <taxon>Fungi incertae sedis</taxon>
        <taxon>Mucoromycota</taxon>
        <taxon>Mucoromycotina</taxon>
        <taxon>Mucoromycetes</taxon>
        <taxon>Mucorales</taxon>
        <taxon>Mucorineae</taxon>
        <taxon>Rhizopodaceae</taxon>
        <taxon>Rhizopus</taxon>
    </lineage>
</organism>
<comment type="caution">
    <text evidence="1">The sequence shown here is derived from an EMBL/GenBank/DDBJ whole genome shotgun (WGS) entry which is preliminary data.</text>
</comment>
<protein>
    <submittedName>
        <fullName evidence="1">Uncharacterized protein</fullName>
    </submittedName>
</protein>
<reference evidence="1 2" key="1">
    <citation type="journal article" date="2018" name="G3 (Bethesda)">
        <title>Phylogenetic and Phylogenomic Definition of Rhizopus Species.</title>
        <authorList>
            <person name="Gryganskyi A.P."/>
            <person name="Golan J."/>
            <person name="Dolatabadi S."/>
            <person name="Mondo S."/>
            <person name="Robb S."/>
            <person name="Idnurm A."/>
            <person name="Muszewska A."/>
            <person name="Steczkiewicz K."/>
            <person name="Masonjones S."/>
            <person name="Liao H.L."/>
            <person name="Gajdeczka M.T."/>
            <person name="Anike F."/>
            <person name="Vuek A."/>
            <person name="Anishchenko I.M."/>
            <person name="Voigt K."/>
            <person name="de Hoog G.S."/>
            <person name="Smith M.E."/>
            <person name="Heitman J."/>
            <person name="Vilgalys R."/>
            <person name="Stajich J.E."/>
        </authorList>
    </citation>
    <scope>NUCLEOTIDE SEQUENCE [LARGE SCALE GENOMIC DNA]</scope>
    <source>
        <strain evidence="1 2">CBS 357.93</strain>
    </source>
</reference>
<dbReference type="OrthoDB" id="2288375at2759"/>
<gene>
    <name evidence="1" type="ORF">CU097_011815</name>
</gene>
<dbReference type="EMBL" id="PJQL01000144">
    <property type="protein sequence ID" value="RCH99132.1"/>
    <property type="molecule type" value="Genomic_DNA"/>
</dbReference>
<name>A0A367KA65_RHIAZ</name>
<evidence type="ECO:0000313" key="1">
    <source>
        <dbReference type="EMBL" id="RCH99132.1"/>
    </source>
</evidence>
<dbReference type="AlphaFoldDB" id="A0A367KA65"/>
<dbReference type="Proteomes" id="UP000252139">
    <property type="component" value="Unassembled WGS sequence"/>
</dbReference>